<evidence type="ECO:0000313" key="2">
    <source>
        <dbReference type="EMBL" id="CAJ0569257.1"/>
    </source>
</evidence>
<reference evidence="2" key="1">
    <citation type="submission" date="2023-06" db="EMBL/GenBank/DDBJ databases">
        <authorList>
            <person name="Delattre M."/>
        </authorList>
    </citation>
    <scope>NUCLEOTIDE SEQUENCE</scope>
    <source>
        <strain evidence="2">AF72</strain>
    </source>
</reference>
<evidence type="ECO:0000313" key="3">
    <source>
        <dbReference type="Proteomes" id="UP001177023"/>
    </source>
</evidence>
<gene>
    <name evidence="2" type="ORF">MSPICULIGERA_LOCUS7741</name>
</gene>
<evidence type="ECO:0000256" key="1">
    <source>
        <dbReference type="SAM" id="SignalP"/>
    </source>
</evidence>
<keyword evidence="1" id="KW-0732">Signal</keyword>
<feature type="chain" id="PRO_5041469681" evidence="1">
    <location>
        <begin position="24"/>
        <end position="108"/>
    </location>
</feature>
<sequence>MASTRQLNVYLLLLCLLVSTVHGCFLNSCPYRRYGRTVQCASCGDHHAGICTSEGQCCVHNKCFETPECTSRDICPSGFCKILMHNGFCVAPTLCCTNEICQRSMQCA</sequence>
<name>A0AA36CHQ5_9BILA</name>
<dbReference type="EMBL" id="CATQJA010001989">
    <property type="protein sequence ID" value="CAJ0569257.1"/>
    <property type="molecule type" value="Genomic_DNA"/>
</dbReference>
<proteinExistence type="predicted"/>
<feature type="non-terminal residue" evidence="2">
    <location>
        <position position="108"/>
    </location>
</feature>
<feature type="signal peptide" evidence="1">
    <location>
        <begin position="1"/>
        <end position="23"/>
    </location>
</feature>
<accession>A0AA36CHQ5</accession>
<protein>
    <submittedName>
        <fullName evidence="2">Uncharacterized protein</fullName>
    </submittedName>
</protein>
<dbReference type="AlphaFoldDB" id="A0AA36CHQ5"/>
<comment type="caution">
    <text evidence="2">The sequence shown here is derived from an EMBL/GenBank/DDBJ whole genome shotgun (WGS) entry which is preliminary data.</text>
</comment>
<dbReference type="Proteomes" id="UP001177023">
    <property type="component" value="Unassembled WGS sequence"/>
</dbReference>
<organism evidence="2 3">
    <name type="scientific">Mesorhabditis spiculigera</name>
    <dbReference type="NCBI Taxonomy" id="96644"/>
    <lineage>
        <taxon>Eukaryota</taxon>
        <taxon>Metazoa</taxon>
        <taxon>Ecdysozoa</taxon>
        <taxon>Nematoda</taxon>
        <taxon>Chromadorea</taxon>
        <taxon>Rhabditida</taxon>
        <taxon>Rhabditina</taxon>
        <taxon>Rhabditomorpha</taxon>
        <taxon>Rhabditoidea</taxon>
        <taxon>Rhabditidae</taxon>
        <taxon>Mesorhabditinae</taxon>
        <taxon>Mesorhabditis</taxon>
    </lineage>
</organism>
<keyword evidence="3" id="KW-1185">Reference proteome</keyword>